<dbReference type="EMBL" id="BNJK01000002">
    <property type="protein sequence ID" value="GHO99127.1"/>
    <property type="molecule type" value="Genomic_DNA"/>
</dbReference>
<reference evidence="1" key="1">
    <citation type="submission" date="2020-10" db="EMBL/GenBank/DDBJ databases">
        <title>Taxonomic study of unclassified bacteria belonging to the class Ktedonobacteria.</title>
        <authorList>
            <person name="Yabe S."/>
            <person name="Wang C.M."/>
            <person name="Zheng Y."/>
            <person name="Sakai Y."/>
            <person name="Cavaletti L."/>
            <person name="Monciardini P."/>
            <person name="Donadio S."/>
        </authorList>
    </citation>
    <scope>NUCLEOTIDE SEQUENCE</scope>
    <source>
        <strain evidence="1">ID150040</strain>
    </source>
</reference>
<comment type="caution">
    <text evidence="1">The sequence shown here is derived from an EMBL/GenBank/DDBJ whole genome shotgun (WGS) entry which is preliminary data.</text>
</comment>
<proteinExistence type="predicted"/>
<accession>A0A8J3N5C5</accession>
<protein>
    <submittedName>
        <fullName evidence="1">Uncharacterized protein</fullName>
    </submittedName>
</protein>
<gene>
    <name evidence="1" type="ORF">KSF_091750</name>
</gene>
<evidence type="ECO:0000313" key="2">
    <source>
        <dbReference type="Proteomes" id="UP000597444"/>
    </source>
</evidence>
<dbReference type="Proteomes" id="UP000597444">
    <property type="component" value="Unassembled WGS sequence"/>
</dbReference>
<sequence>MRLLSGGNGVPASQCGDDDAYLTVSDQCFAIAAELTAEYLRIEAKLMSQLYL</sequence>
<organism evidence="1 2">
    <name type="scientific">Reticulibacter mediterranei</name>
    <dbReference type="NCBI Taxonomy" id="2778369"/>
    <lineage>
        <taxon>Bacteria</taxon>
        <taxon>Bacillati</taxon>
        <taxon>Chloroflexota</taxon>
        <taxon>Ktedonobacteria</taxon>
        <taxon>Ktedonobacterales</taxon>
        <taxon>Reticulibacteraceae</taxon>
        <taxon>Reticulibacter</taxon>
    </lineage>
</organism>
<evidence type="ECO:0000313" key="1">
    <source>
        <dbReference type="EMBL" id="GHO99127.1"/>
    </source>
</evidence>
<dbReference type="AlphaFoldDB" id="A0A8J3N5C5"/>
<keyword evidence="2" id="KW-1185">Reference proteome</keyword>
<name>A0A8J3N5C5_9CHLR</name>